<evidence type="ECO:0000256" key="1">
    <source>
        <dbReference type="SAM" id="MobiDB-lite"/>
    </source>
</evidence>
<proteinExistence type="predicted"/>
<feature type="region of interest" description="Disordered" evidence="1">
    <location>
        <begin position="1"/>
        <end position="26"/>
    </location>
</feature>
<accession>A0A6A5WJ81</accession>
<dbReference type="AlphaFoldDB" id="A0A6A5WJ81"/>
<reference evidence="2" key="1">
    <citation type="journal article" date="2020" name="Stud. Mycol.">
        <title>101 Dothideomycetes genomes: a test case for predicting lifestyles and emergence of pathogens.</title>
        <authorList>
            <person name="Haridas S."/>
            <person name="Albert R."/>
            <person name="Binder M."/>
            <person name="Bloem J."/>
            <person name="Labutti K."/>
            <person name="Salamov A."/>
            <person name="Andreopoulos B."/>
            <person name="Baker S."/>
            <person name="Barry K."/>
            <person name="Bills G."/>
            <person name="Bluhm B."/>
            <person name="Cannon C."/>
            <person name="Castanera R."/>
            <person name="Culley D."/>
            <person name="Daum C."/>
            <person name="Ezra D."/>
            <person name="Gonzalez J."/>
            <person name="Henrissat B."/>
            <person name="Kuo A."/>
            <person name="Liang C."/>
            <person name="Lipzen A."/>
            <person name="Lutzoni F."/>
            <person name="Magnuson J."/>
            <person name="Mondo S."/>
            <person name="Nolan M."/>
            <person name="Ohm R."/>
            <person name="Pangilinan J."/>
            <person name="Park H.-J."/>
            <person name="Ramirez L."/>
            <person name="Alfaro M."/>
            <person name="Sun H."/>
            <person name="Tritt A."/>
            <person name="Yoshinaga Y."/>
            <person name="Zwiers L.-H."/>
            <person name="Turgeon B."/>
            <person name="Goodwin S."/>
            <person name="Spatafora J."/>
            <person name="Crous P."/>
            <person name="Grigoriev I."/>
        </authorList>
    </citation>
    <scope>NUCLEOTIDE SEQUENCE</scope>
    <source>
        <strain evidence="2">CBS 123094</strain>
    </source>
</reference>
<feature type="region of interest" description="Disordered" evidence="1">
    <location>
        <begin position="234"/>
        <end position="305"/>
    </location>
</feature>
<name>A0A6A5WJ81_9PLEO</name>
<gene>
    <name evidence="2" type="ORF">P154DRAFT_596029</name>
</gene>
<feature type="compositionally biased region" description="Basic and acidic residues" evidence="1">
    <location>
        <begin position="262"/>
        <end position="273"/>
    </location>
</feature>
<evidence type="ECO:0000313" key="3">
    <source>
        <dbReference type="Proteomes" id="UP000799779"/>
    </source>
</evidence>
<organism evidence="2 3">
    <name type="scientific">Amniculicola lignicola CBS 123094</name>
    <dbReference type="NCBI Taxonomy" id="1392246"/>
    <lineage>
        <taxon>Eukaryota</taxon>
        <taxon>Fungi</taxon>
        <taxon>Dikarya</taxon>
        <taxon>Ascomycota</taxon>
        <taxon>Pezizomycotina</taxon>
        <taxon>Dothideomycetes</taxon>
        <taxon>Pleosporomycetidae</taxon>
        <taxon>Pleosporales</taxon>
        <taxon>Amniculicolaceae</taxon>
        <taxon>Amniculicola</taxon>
    </lineage>
</organism>
<feature type="compositionally biased region" description="Basic and acidic residues" evidence="1">
    <location>
        <begin position="234"/>
        <end position="248"/>
    </location>
</feature>
<sequence length="355" mass="38580">MDVSLDHGATPPTEAGPPSAVAASTNPASSSNISLWILPSDFVDPHRIAIKRTQKLWPELVVYCEIRGVRWRDDWEFIFWFPDPTDLNPKGLRGIKIGSEHTPDNIGRAITTTGSLLQAQMEDDHVLEVWNRGDWNALVASSASQNPMRPTVGIKPIPGILAQDCRKLQEEIGALRKTNEVLRQRLLATPVDGQGIIERQMTYEEMGSNALNGGFDNGGMGKEELKIQHEFKEEFETDKKGTEPRVLDSDLGSVFKGPSVATEKDAASSDRKVAGNIQAEDTPAREAEKNRGESEGSVSDLDSLFDGSTLDAEVDATNTDRKVAGSPQMQGTTNHEAAIAEGLGTKGLVAYSDSE</sequence>
<evidence type="ECO:0000313" key="2">
    <source>
        <dbReference type="EMBL" id="KAF2001497.1"/>
    </source>
</evidence>
<dbReference type="EMBL" id="ML977582">
    <property type="protein sequence ID" value="KAF2001497.1"/>
    <property type="molecule type" value="Genomic_DNA"/>
</dbReference>
<dbReference type="Proteomes" id="UP000799779">
    <property type="component" value="Unassembled WGS sequence"/>
</dbReference>
<keyword evidence="3" id="KW-1185">Reference proteome</keyword>
<feature type="compositionally biased region" description="Basic and acidic residues" evidence="1">
    <location>
        <begin position="282"/>
        <end position="294"/>
    </location>
</feature>
<protein>
    <submittedName>
        <fullName evidence="2">Uncharacterized protein</fullName>
    </submittedName>
</protein>